<dbReference type="EMBL" id="RQFP01000001">
    <property type="protein sequence ID" value="TGK95211.1"/>
    <property type="molecule type" value="Genomic_DNA"/>
</dbReference>
<comment type="caution">
    <text evidence="1">The sequence shown here is derived from an EMBL/GenBank/DDBJ whole genome shotgun (WGS) entry which is preliminary data.</text>
</comment>
<proteinExistence type="predicted"/>
<reference evidence="1" key="1">
    <citation type="journal article" date="2019" name="PLoS Negl. Trop. Dis.">
        <title>Revisiting the worldwide diversity of Leptospira species in the environment.</title>
        <authorList>
            <person name="Vincent A.T."/>
            <person name="Schiettekatte O."/>
            <person name="Bourhy P."/>
            <person name="Veyrier F.J."/>
            <person name="Picardeau M."/>
        </authorList>
    </citation>
    <scope>NUCLEOTIDE SEQUENCE [LARGE SCALE GENOMIC DNA]</scope>
    <source>
        <strain evidence="1">201800277</strain>
    </source>
</reference>
<evidence type="ECO:0000313" key="2">
    <source>
        <dbReference type="Proteomes" id="UP000297891"/>
    </source>
</evidence>
<evidence type="ECO:0000313" key="1">
    <source>
        <dbReference type="EMBL" id="TGK95211.1"/>
    </source>
</evidence>
<dbReference type="RefSeq" id="WP_100791106.1">
    <property type="nucleotide sequence ID" value="NZ_NPDQ01000005.1"/>
</dbReference>
<protein>
    <submittedName>
        <fullName evidence="1">Uncharacterized protein</fullName>
    </submittedName>
</protein>
<keyword evidence="2" id="KW-1185">Reference proteome</keyword>
<sequence length="303" mass="35917">MAGSIKVCLELADLIRKENIESREKIPTSDTHLRIWSSQLSRTEEDLRKLLTALRDSHYIFIVSVVAPDPNLFVYGEDAYVFAEPFILNELKKHSEDSLEKLYEASNYKRKSAFQITRELFPKIKEFNNTPLGRSINVSVMLEEFQRMLTAQSYEYTDQWRRTKLQEIFKDEINSADELTNASSTKDFDPTKRAVDQLKDQGPKEKIDQNWVKAKENFSTEFLLRVHFRKYEFDIVKKLIQSGKLKEEKDIKYVRDTLQLMENRLEQDNLLKRYSTEMIELRRYAQAKLNMLRQNVTSKQENY</sequence>
<name>A0A2M9Y0C3_9LEPT</name>
<dbReference type="OrthoDB" id="339518at2"/>
<dbReference type="AlphaFoldDB" id="A0A2M9Y0C3"/>
<accession>A0A2M9Y0C3</accession>
<gene>
    <name evidence="1" type="ORF">EHQ30_00780</name>
</gene>
<dbReference type="Proteomes" id="UP000297891">
    <property type="component" value="Unassembled WGS sequence"/>
</dbReference>
<organism evidence="1 2">
    <name type="scientific">Leptospira brenneri</name>
    <dbReference type="NCBI Taxonomy" id="2023182"/>
    <lineage>
        <taxon>Bacteria</taxon>
        <taxon>Pseudomonadati</taxon>
        <taxon>Spirochaetota</taxon>
        <taxon>Spirochaetia</taxon>
        <taxon>Leptospirales</taxon>
        <taxon>Leptospiraceae</taxon>
        <taxon>Leptospira</taxon>
    </lineage>
</organism>